<evidence type="ECO:0000313" key="9">
    <source>
        <dbReference type="Proteomes" id="UP001589693"/>
    </source>
</evidence>
<protein>
    <submittedName>
        <fullName evidence="8">Type VII secretion-associated protein</fullName>
    </submittedName>
</protein>
<keyword evidence="4" id="KW-0346">Stress response</keyword>
<dbReference type="PANTHER" id="PTHR19375">
    <property type="entry name" value="HEAT SHOCK PROTEIN 70KDA"/>
    <property type="match status" value="1"/>
</dbReference>
<keyword evidence="7" id="KW-1133">Transmembrane helix</keyword>
<gene>
    <name evidence="8" type="ORF">ACFFQA_24425</name>
</gene>
<name>A0ABV6A3R2_9PSEU</name>
<dbReference type="Gene3D" id="3.90.640.10">
    <property type="entry name" value="Actin, Chain A, domain 4"/>
    <property type="match status" value="1"/>
</dbReference>
<dbReference type="InterPro" id="IPR023840">
    <property type="entry name" value="T7SS_Rv3446c"/>
</dbReference>
<dbReference type="Gene3D" id="3.30.420.40">
    <property type="match status" value="2"/>
</dbReference>
<keyword evidence="3 6" id="KW-0067">ATP-binding</keyword>
<feature type="transmembrane region" description="Helical" evidence="7">
    <location>
        <begin position="382"/>
        <end position="402"/>
    </location>
</feature>
<dbReference type="InterPro" id="IPR018181">
    <property type="entry name" value="Heat_shock_70_CS"/>
</dbReference>
<accession>A0ABV6A3R2</accession>
<dbReference type="RefSeq" id="WP_377856630.1">
    <property type="nucleotide sequence ID" value="NZ_JBHLZU010000020.1"/>
</dbReference>
<keyword evidence="2 6" id="KW-0547">Nucleotide-binding</keyword>
<evidence type="ECO:0000256" key="3">
    <source>
        <dbReference type="ARBA" id="ARBA00022840"/>
    </source>
</evidence>
<dbReference type="EMBL" id="JBHLZU010000020">
    <property type="protein sequence ID" value="MFB9907093.1"/>
    <property type="molecule type" value="Genomic_DNA"/>
</dbReference>
<dbReference type="PROSITE" id="PS00329">
    <property type="entry name" value="HSP70_2"/>
    <property type="match status" value="1"/>
</dbReference>
<comment type="similarity">
    <text evidence="1 6">Belongs to the heat shock protein 70 family.</text>
</comment>
<dbReference type="Proteomes" id="UP001589693">
    <property type="component" value="Unassembled WGS sequence"/>
</dbReference>
<evidence type="ECO:0000256" key="7">
    <source>
        <dbReference type="SAM" id="Phobius"/>
    </source>
</evidence>
<evidence type="ECO:0000256" key="5">
    <source>
        <dbReference type="ARBA" id="ARBA00023186"/>
    </source>
</evidence>
<keyword evidence="9" id="KW-1185">Reference proteome</keyword>
<dbReference type="InterPro" id="IPR013126">
    <property type="entry name" value="Hsp_70_fam"/>
</dbReference>
<evidence type="ECO:0000256" key="2">
    <source>
        <dbReference type="ARBA" id="ARBA00022741"/>
    </source>
</evidence>
<dbReference type="PRINTS" id="PR00301">
    <property type="entry name" value="HEATSHOCK70"/>
</dbReference>
<evidence type="ECO:0000256" key="4">
    <source>
        <dbReference type="ARBA" id="ARBA00023016"/>
    </source>
</evidence>
<reference evidence="8 9" key="1">
    <citation type="submission" date="2024-09" db="EMBL/GenBank/DDBJ databases">
        <authorList>
            <person name="Sun Q."/>
            <person name="Mori K."/>
        </authorList>
    </citation>
    <scope>NUCLEOTIDE SEQUENCE [LARGE SCALE GENOMIC DNA]</scope>
    <source>
        <strain evidence="8 9">TBRC 7907</strain>
    </source>
</reference>
<dbReference type="NCBIfam" id="TIGR03931">
    <property type="entry name" value="T7SS_Rv3446c"/>
    <property type="match status" value="1"/>
</dbReference>
<dbReference type="PROSITE" id="PS01036">
    <property type="entry name" value="HSP70_3"/>
    <property type="match status" value="1"/>
</dbReference>
<keyword evidence="7" id="KW-0812">Transmembrane</keyword>
<comment type="caution">
    <text evidence="8">The sequence shown here is derived from an EMBL/GenBank/DDBJ whole genome shotgun (WGS) entry which is preliminary data.</text>
</comment>
<organism evidence="8 9">
    <name type="scientific">Allokutzneria oryzae</name>
    <dbReference type="NCBI Taxonomy" id="1378989"/>
    <lineage>
        <taxon>Bacteria</taxon>
        <taxon>Bacillati</taxon>
        <taxon>Actinomycetota</taxon>
        <taxon>Actinomycetes</taxon>
        <taxon>Pseudonocardiales</taxon>
        <taxon>Pseudonocardiaceae</taxon>
        <taxon>Allokutzneria</taxon>
    </lineage>
</organism>
<evidence type="ECO:0000256" key="1">
    <source>
        <dbReference type="ARBA" id="ARBA00007381"/>
    </source>
</evidence>
<sequence>MTGRVRLAVDFGTSSTCAALSVDGGEPAVVLVDGSPLVPSAVFVAIDGTVFVGREAERQAAIDPARYEPHPKRRMDEGELLLGNAVVPVARVVGAVLAMVVAEARRVAGGAPVDVLVLTHPADWGSVRLSVLRQAASGLAARVVLVSEPVAAAVFHVANTGFTGGALAVLDVGGGTVDASVVRRGGSGFEVLASRGDPGFGGADIDQALLEHVGTLVSGEDPEAWRRLVEGRDLPDRRRRRVLHEDVRSAKETLSRHAYTDIPMPPPFSDAHVPRGELERLVRGRLARAVEMLAATVRDSGAQVGAVFLVGGSSRIPLLGQLVHDRLGVVPTALDQPETVVARGALRAVGALGTAGAVPPPAVTPVPPAAVPARARPRRSKALVLVAVVLAVVAAVTALVVFTGSGGKELAQYDYRFRVPDGWEHSGGDPAKRKVQLRRTATPDAGDVIGVEQRQLSYNASVEPERALGELRTAFDAEREHGYSGFEPSVRFGGRDVVRYRRDLPGSVVEWYVVFEGATQLTVGCQSTGSTGEEVGRACEHVVRTLAVTS</sequence>
<proteinExistence type="inferred from homology"/>
<dbReference type="Pfam" id="PF00012">
    <property type="entry name" value="HSP70"/>
    <property type="match status" value="1"/>
</dbReference>
<dbReference type="InterPro" id="IPR043129">
    <property type="entry name" value="ATPase_NBD"/>
</dbReference>
<dbReference type="SUPFAM" id="SSF53067">
    <property type="entry name" value="Actin-like ATPase domain"/>
    <property type="match status" value="2"/>
</dbReference>
<keyword evidence="5" id="KW-0143">Chaperone</keyword>
<evidence type="ECO:0000313" key="8">
    <source>
        <dbReference type="EMBL" id="MFB9907093.1"/>
    </source>
</evidence>
<evidence type="ECO:0000256" key="6">
    <source>
        <dbReference type="RuleBase" id="RU003322"/>
    </source>
</evidence>
<keyword evidence="7" id="KW-0472">Membrane</keyword>